<dbReference type="Proteomes" id="UP000005938">
    <property type="component" value="Unassembled WGS sequence"/>
</dbReference>
<protein>
    <submittedName>
        <fullName evidence="1">Uncharacterized protein</fullName>
    </submittedName>
</protein>
<evidence type="ECO:0000313" key="2">
    <source>
        <dbReference type="Proteomes" id="UP000005938"/>
    </source>
</evidence>
<dbReference type="STRING" id="946077.W5A_11169"/>
<proteinExistence type="predicted"/>
<keyword evidence="2" id="KW-1185">Reference proteome</keyword>
<organism evidence="1 2">
    <name type="scientific">Imtechella halotolerans K1</name>
    <dbReference type="NCBI Taxonomy" id="946077"/>
    <lineage>
        <taxon>Bacteria</taxon>
        <taxon>Pseudomonadati</taxon>
        <taxon>Bacteroidota</taxon>
        <taxon>Flavobacteriia</taxon>
        <taxon>Flavobacteriales</taxon>
        <taxon>Flavobacteriaceae</taxon>
        <taxon>Imtechella</taxon>
    </lineage>
</organism>
<accession>I0W8P3</accession>
<comment type="caution">
    <text evidence="1">The sequence shown here is derived from an EMBL/GenBank/DDBJ whole genome shotgun (WGS) entry which is preliminary data.</text>
</comment>
<dbReference type="EMBL" id="AJJU01000033">
    <property type="protein sequence ID" value="EID72759.1"/>
    <property type="molecule type" value="Genomic_DNA"/>
</dbReference>
<name>I0W8P3_9FLAO</name>
<reference evidence="1 2" key="1">
    <citation type="journal article" date="2012" name="J. Bacteriol.">
        <title>Genome Sequence of the Halotolerant Bacterium Imtechella halotolerans K1T.</title>
        <authorList>
            <person name="Kumar S."/>
            <person name="Vikram S."/>
            <person name="Subramanian S."/>
            <person name="Raghava G.P."/>
            <person name="Pinnaka A.K."/>
        </authorList>
    </citation>
    <scope>NUCLEOTIDE SEQUENCE [LARGE SCALE GENOMIC DNA]</scope>
    <source>
        <strain evidence="1 2">K1</strain>
    </source>
</reference>
<evidence type="ECO:0000313" key="1">
    <source>
        <dbReference type="EMBL" id="EID72759.1"/>
    </source>
</evidence>
<gene>
    <name evidence="1" type="ORF">W5A_11169</name>
</gene>
<sequence length="151" mass="17622">MYYFIAILVIGLIIFLLNKKLKSDSSSLSNVKRTTIEKIKNTGTVIELDANNCEVVKNDTILKHGYYQSSSAYGLKFLKRAKYRVEDRYQVQSLLICRYVNSKGIKNKFVKQVNMDSTLLRVKINMQKKINIYVNNMDSDDYYIDLDFLYS</sequence>
<dbReference type="AlphaFoldDB" id="I0W8P3"/>